<sequence length="533" mass="60398">MKQIAKRLILPLAIIFWVAILISNLFSSLNGRQIYNQAKDKTLIRVPIARPFKNDSEITGQPWSRLGKDHFDTLHASRNTIPPALSQLITHCSAPVNKFTNHLRLPDLLYNISMVPRHGPPETRTFWNPTIISLPYWANNQYLIVSMVYLKDRGYRSNVLCEANICHPRRENLGSLHERICTNEDLQILGSNGGLRCENSPIELNVPPTPAESCQGDQEELADVSGFHDPRVFYSGRGEPVLMLSSQSRYSCVGLWSIDLRSIYPSLEEIFSNSPKRFGGPLKSYSVLTELTRNPRETRRPYEKNWFIFSPTPSSSYVHYELTSSKRTFAKLIGGGFTTTNLTDTNEIPCLVDATSEEIALNRYMENAVWHQATPALKLILCTRSNATCISKAPDTVFIAAIHRKHKNILGLPIRYERYFIMWAATPPFNMLAISQHPVLFANETTTGWTAEESWDDVPEALSERREFWAKLTYTTTIAYAWNKEDGDLRDKGVGYLDDEVILSVGVDDHGQAYGRVLVSQMLQCLRICPGLV</sequence>
<keyword evidence="2" id="KW-1185">Reference proteome</keyword>
<evidence type="ECO:0000313" key="2">
    <source>
        <dbReference type="Proteomes" id="UP000322873"/>
    </source>
</evidence>
<dbReference type="EMBL" id="VICG01000008">
    <property type="protein sequence ID" value="KAA8569099.1"/>
    <property type="molecule type" value="Genomic_DNA"/>
</dbReference>
<gene>
    <name evidence="1" type="ORF">EYC84_000769</name>
</gene>
<accession>A0A5M9JM77</accession>
<protein>
    <submittedName>
        <fullName evidence="1">Uncharacterized protein</fullName>
    </submittedName>
</protein>
<proteinExistence type="predicted"/>
<reference evidence="1 2" key="1">
    <citation type="submission" date="2019-06" db="EMBL/GenBank/DDBJ databases">
        <title>Genome Sequence of the Brown Rot Fungal Pathogen Monilinia fructicola.</title>
        <authorList>
            <person name="De Miccolis Angelini R.M."/>
            <person name="Landi L."/>
            <person name="Abate D."/>
            <person name="Pollastro S."/>
            <person name="Romanazzi G."/>
            <person name="Faretra F."/>
        </authorList>
    </citation>
    <scope>NUCLEOTIDE SEQUENCE [LARGE SCALE GENOMIC DNA]</scope>
    <source>
        <strain evidence="1 2">Mfrc123</strain>
    </source>
</reference>
<comment type="caution">
    <text evidence="1">The sequence shown here is derived from an EMBL/GenBank/DDBJ whole genome shotgun (WGS) entry which is preliminary data.</text>
</comment>
<organism evidence="1 2">
    <name type="scientific">Monilinia fructicola</name>
    <name type="common">Brown rot fungus</name>
    <name type="synonym">Ciboria fructicola</name>
    <dbReference type="NCBI Taxonomy" id="38448"/>
    <lineage>
        <taxon>Eukaryota</taxon>
        <taxon>Fungi</taxon>
        <taxon>Dikarya</taxon>
        <taxon>Ascomycota</taxon>
        <taxon>Pezizomycotina</taxon>
        <taxon>Leotiomycetes</taxon>
        <taxon>Helotiales</taxon>
        <taxon>Sclerotiniaceae</taxon>
        <taxon>Monilinia</taxon>
    </lineage>
</organism>
<dbReference type="AlphaFoldDB" id="A0A5M9JM77"/>
<dbReference type="VEuPathDB" id="FungiDB:MFRU_037g00320"/>
<evidence type="ECO:0000313" key="1">
    <source>
        <dbReference type="EMBL" id="KAA8569099.1"/>
    </source>
</evidence>
<dbReference type="Proteomes" id="UP000322873">
    <property type="component" value="Unassembled WGS sequence"/>
</dbReference>
<name>A0A5M9JM77_MONFR</name>